<dbReference type="NCBIfam" id="TIGR00916">
    <property type="entry name" value="2A0604s01"/>
    <property type="match status" value="2"/>
</dbReference>
<comment type="similarity">
    <text evidence="13">Belongs to the SecD/SecF family. SecD subfamily.</text>
</comment>
<dbReference type="GO" id="GO:0043952">
    <property type="term" value="P:protein transport by the Sec complex"/>
    <property type="evidence" value="ECO:0007669"/>
    <property type="project" value="UniProtKB-UniRule"/>
</dbReference>
<feature type="transmembrane region" description="Helical" evidence="13">
    <location>
        <begin position="489"/>
        <end position="513"/>
    </location>
</feature>
<dbReference type="PRINTS" id="PR01755">
    <property type="entry name" value="SECFTRNLCASE"/>
</dbReference>
<name>A0A1C3UMC2_9HYPH</name>
<dbReference type="HAMAP" id="MF_01463_B">
    <property type="entry name" value="SecD_B"/>
    <property type="match status" value="1"/>
</dbReference>
<comment type="caution">
    <text evidence="13">Lacks conserved residue(s) required for the propagation of feature annotation.</text>
</comment>
<dbReference type="STRING" id="411945.GA0061102_1004204"/>
<dbReference type="InterPro" id="IPR048634">
    <property type="entry name" value="SecD_SecF_C"/>
</dbReference>
<comment type="similarity">
    <text evidence="11">In the C-terminal section; belongs to the SecD/SecF family. SecF subfamily.</text>
</comment>
<evidence type="ECO:0000256" key="13">
    <source>
        <dbReference type="HAMAP-Rule" id="MF_01463"/>
    </source>
</evidence>
<evidence type="ECO:0000256" key="1">
    <source>
        <dbReference type="ARBA" id="ARBA00004651"/>
    </source>
</evidence>
<dbReference type="Pfam" id="PF22599">
    <property type="entry name" value="SecDF_P1_head"/>
    <property type="match status" value="1"/>
</dbReference>
<feature type="transmembrane region" description="Helical" evidence="13">
    <location>
        <begin position="391"/>
        <end position="413"/>
    </location>
</feature>
<evidence type="ECO:0000256" key="5">
    <source>
        <dbReference type="ARBA" id="ARBA00022692"/>
    </source>
</evidence>
<accession>A0A1C3UMC2</accession>
<keyword evidence="4" id="KW-0997">Cell inner membrane</keyword>
<dbReference type="AlphaFoldDB" id="A0A1C3UMC2"/>
<dbReference type="EMBL" id="FMAH01000004">
    <property type="protein sequence ID" value="SCB16625.1"/>
    <property type="molecule type" value="Genomic_DNA"/>
</dbReference>
<keyword evidence="2 13" id="KW-0813">Transport</keyword>
<dbReference type="NCBIfam" id="NF011315">
    <property type="entry name" value="PRK14726.1"/>
    <property type="match status" value="1"/>
</dbReference>
<dbReference type="Gene3D" id="3.30.1360.200">
    <property type="match status" value="1"/>
</dbReference>
<dbReference type="GO" id="GO:0005886">
    <property type="term" value="C:plasma membrane"/>
    <property type="evidence" value="ECO:0007669"/>
    <property type="project" value="UniProtKB-SubCell"/>
</dbReference>
<evidence type="ECO:0000256" key="3">
    <source>
        <dbReference type="ARBA" id="ARBA00022475"/>
    </source>
</evidence>
<evidence type="ECO:0000313" key="17">
    <source>
        <dbReference type="Proteomes" id="UP000199435"/>
    </source>
</evidence>
<evidence type="ECO:0000256" key="2">
    <source>
        <dbReference type="ARBA" id="ARBA00022448"/>
    </source>
</evidence>
<evidence type="ECO:0000256" key="12">
    <source>
        <dbReference type="ARBA" id="ARBA00061053"/>
    </source>
</evidence>
<evidence type="ECO:0000256" key="6">
    <source>
        <dbReference type="ARBA" id="ARBA00022927"/>
    </source>
</evidence>
<dbReference type="HAMAP" id="MF_01464_B">
    <property type="entry name" value="SecF_B"/>
    <property type="match status" value="1"/>
</dbReference>
<feature type="transmembrane region" description="Helical" evidence="13">
    <location>
        <begin position="796"/>
        <end position="819"/>
    </location>
</feature>
<feature type="transmembrane region" description="Helical" evidence="13">
    <location>
        <begin position="769"/>
        <end position="790"/>
    </location>
</feature>
<dbReference type="InterPro" id="IPR054384">
    <property type="entry name" value="SecDF_P1_head"/>
</dbReference>
<feature type="transmembrane region" description="Helical" evidence="13">
    <location>
        <begin position="419"/>
        <end position="440"/>
    </location>
</feature>
<evidence type="ECO:0000256" key="8">
    <source>
        <dbReference type="ARBA" id="ARBA00023010"/>
    </source>
</evidence>
<dbReference type="Pfam" id="PF07549">
    <property type="entry name" value="Sec_GG"/>
    <property type="match status" value="2"/>
</dbReference>
<reference evidence="17" key="1">
    <citation type="submission" date="2016-08" db="EMBL/GenBank/DDBJ databases">
        <authorList>
            <person name="Varghese N."/>
            <person name="Submissions Spin"/>
        </authorList>
    </citation>
    <scope>NUCLEOTIDE SEQUENCE [LARGE SCALE GENOMIC DNA]</scope>
    <source>
        <strain evidence="17">HAMBI 2971</strain>
    </source>
</reference>
<evidence type="ECO:0000256" key="14">
    <source>
        <dbReference type="HAMAP-Rule" id="MF_01464"/>
    </source>
</evidence>
<dbReference type="Proteomes" id="UP000199435">
    <property type="component" value="Unassembled WGS sequence"/>
</dbReference>
<dbReference type="Pfam" id="PF02355">
    <property type="entry name" value="SecD_SecF_C"/>
    <property type="match status" value="2"/>
</dbReference>
<keyword evidence="17" id="KW-1185">Reference proteome</keyword>
<evidence type="ECO:0000256" key="7">
    <source>
        <dbReference type="ARBA" id="ARBA00022989"/>
    </source>
</evidence>
<dbReference type="GO" id="GO:0006605">
    <property type="term" value="P:protein targeting"/>
    <property type="evidence" value="ECO:0007669"/>
    <property type="project" value="UniProtKB-UniRule"/>
</dbReference>
<comment type="function">
    <text evidence="10 13">Part of the Sec protein translocase complex. Interacts with the SecYEG preprotein conducting channel. SecDF uses the proton motive force (PMF) to complete protein translocation after the ATP-dependent function of SecA.</text>
</comment>
<keyword evidence="6 13" id="KW-0653">Protein transport</keyword>
<dbReference type="PANTHER" id="PTHR30081:SF1">
    <property type="entry name" value="PROTEIN TRANSLOCASE SUBUNIT SECD"/>
    <property type="match status" value="1"/>
</dbReference>
<dbReference type="RefSeq" id="WP_092845079.1">
    <property type="nucleotide sequence ID" value="NZ_FMAH01000004.1"/>
</dbReference>
<dbReference type="GO" id="GO:0065002">
    <property type="term" value="P:intracellular protein transmembrane transport"/>
    <property type="evidence" value="ECO:0007669"/>
    <property type="project" value="UniProtKB-UniRule"/>
</dbReference>
<feature type="domain" description="SSD" evidence="15">
    <location>
        <begin position="388"/>
        <end position="515"/>
    </location>
</feature>
<dbReference type="InterPro" id="IPR000731">
    <property type="entry name" value="SSD"/>
</dbReference>
<dbReference type="GO" id="GO:0015450">
    <property type="term" value="F:protein-transporting ATPase activity"/>
    <property type="evidence" value="ECO:0007669"/>
    <property type="project" value="InterPro"/>
</dbReference>
<dbReference type="InterPro" id="IPR048631">
    <property type="entry name" value="SecD_1st"/>
</dbReference>
<comment type="subcellular location">
    <subcellularLocation>
        <location evidence="1 13">Cell membrane</location>
        <topology evidence="1 13">Multi-pass membrane protein</topology>
    </subcellularLocation>
</comment>
<gene>
    <name evidence="13" type="primary">secD</name>
    <name evidence="14" type="synonym">secF</name>
    <name evidence="16" type="ORF">GA0061102_1004204</name>
</gene>
<dbReference type="NCBIfam" id="NF009583">
    <property type="entry name" value="PRK13024.1-3"/>
    <property type="match status" value="1"/>
</dbReference>
<dbReference type="OrthoDB" id="9805019at2"/>
<keyword evidence="5 13" id="KW-0812">Transmembrane</keyword>
<dbReference type="Pfam" id="PF21760">
    <property type="entry name" value="SecD_1st"/>
    <property type="match status" value="1"/>
</dbReference>
<evidence type="ECO:0000256" key="10">
    <source>
        <dbReference type="ARBA" id="ARBA00059018"/>
    </source>
</evidence>
<dbReference type="Gene3D" id="3.30.70.3400">
    <property type="match status" value="2"/>
</dbReference>
<keyword evidence="9 13" id="KW-0472">Membrane</keyword>
<comment type="similarity">
    <text evidence="12">In the N-terminal section; belongs to the SecD/SecF family. SecD subfamily.</text>
</comment>
<keyword evidence="3 13" id="KW-1003">Cell membrane</keyword>
<comment type="subunit">
    <text evidence="14">Forms a complex with SecD. Part of the essential Sec protein translocation apparatus which comprises SecA, SecYEG and auxiliary proteins SecDF-YajC and YidC.</text>
</comment>
<feature type="transmembrane region" description="Helical" evidence="13">
    <location>
        <begin position="461"/>
        <end position="483"/>
    </location>
</feature>
<feature type="transmembrane region" description="Helical" evidence="13">
    <location>
        <begin position="690"/>
        <end position="711"/>
    </location>
</feature>
<comment type="similarity">
    <text evidence="14">Belongs to the SecD/SecF family. SecF subfamily.</text>
</comment>
<feature type="transmembrane region" description="Helical" evidence="13">
    <location>
        <begin position="717"/>
        <end position="738"/>
    </location>
</feature>
<dbReference type="PANTHER" id="PTHR30081">
    <property type="entry name" value="PROTEIN-EXPORT MEMBRANE PROTEIN SEC"/>
    <property type="match status" value="1"/>
</dbReference>
<feature type="transmembrane region" description="Helical" evidence="13">
    <location>
        <begin position="365"/>
        <end position="384"/>
    </location>
</feature>
<dbReference type="Gene3D" id="1.20.1640.10">
    <property type="entry name" value="Multidrug efflux transporter AcrB transmembrane domain"/>
    <property type="match status" value="2"/>
</dbReference>
<dbReference type="NCBIfam" id="TIGR01129">
    <property type="entry name" value="secD"/>
    <property type="match status" value="1"/>
</dbReference>
<keyword evidence="8 13" id="KW-0811">Translocation</keyword>
<evidence type="ECO:0000256" key="9">
    <source>
        <dbReference type="ARBA" id="ARBA00023136"/>
    </source>
</evidence>
<dbReference type="PROSITE" id="PS50156">
    <property type="entry name" value="SSD"/>
    <property type="match status" value="1"/>
</dbReference>
<evidence type="ECO:0000256" key="11">
    <source>
        <dbReference type="ARBA" id="ARBA00060856"/>
    </source>
</evidence>
<protein>
    <recommendedName>
        <fullName evidence="13 14">Multifunctional fusion protein</fullName>
    </recommendedName>
    <domain>
        <recommendedName>
            <fullName evidence="13">Protein translocase subunit SecD</fullName>
        </recommendedName>
    </domain>
    <domain>
        <recommendedName>
            <fullName evidence="14">Protein-export membrane protein SecF</fullName>
        </recommendedName>
    </domain>
</protein>
<dbReference type="InterPro" id="IPR022645">
    <property type="entry name" value="SecD/SecF_bac"/>
</dbReference>
<evidence type="ECO:0000256" key="4">
    <source>
        <dbReference type="ARBA" id="ARBA00022519"/>
    </source>
</evidence>
<dbReference type="InterPro" id="IPR005791">
    <property type="entry name" value="SecD"/>
</dbReference>
<evidence type="ECO:0000313" key="16">
    <source>
        <dbReference type="EMBL" id="SCB16625.1"/>
    </source>
</evidence>
<organism evidence="16 17">
    <name type="scientific">Rhizobium miluonense</name>
    <dbReference type="NCBI Taxonomy" id="411945"/>
    <lineage>
        <taxon>Bacteria</taxon>
        <taxon>Pseudomonadati</taxon>
        <taxon>Pseudomonadota</taxon>
        <taxon>Alphaproteobacteria</taxon>
        <taxon>Hyphomicrobiales</taxon>
        <taxon>Rhizobiaceae</taxon>
        <taxon>Rhizobium/Agrobacterium group</taxon>
        <taxon>Rhizobium</taxon>
    </lineage>
</organism>
<dbReference type="InterPro" id="IPR005665">
    <property type="entry name" value="SecF_bac"/>
</dbReference>
<dbReference type="InterPro" id="IPR022813">
    <property type="entry name" value="SecD/SecF_arch_bac"/>
</dbReference>
<comment type="subunit">
    <text evidence="13">Forms a complex with SecF. Part of the essential Sec protein translocation apparatus which comprises SecA, SecYEG and auxiliary proteins SecDF-YajC and YidC.</text>
</comment>
<keyword evidence="7 13" id="KW-1133">Transmembrane helix</keyword>
<proteinExistence type="inferred from homology"/>
<dbReference type="InterPro" id="IPR055344">
    <property type="entry name" value="SecD_SecF_C_bact"/>
</dbReference>
<dbReference type="NCBIfam" id="TIGR00966">
    <property type="entry name" value="transloc_SecF"/>
    <property type="match status" value="1"/>
</dbReference>
<evidence type="ECO:0000259" key="15">
    <source>
        <dbReference type="PROSITE" id="PS50156"/>
    </source>
</evidence>
<dbReference type="InterPro" id="IPR022646">
    <property type="entry name" value="SecD/SecF_CS"/>
</dbReference>
<dbReference type="SUPFAM" id="SSF82866">
    <property type="entry name" value="Multidrug efflux transporter AcrB transmembrane domain"/>
    <property type="match status" value="2"/>
</dbReference>
<feature type="transmembrane region" description="Helical" evidence="13">
    <location>
        <begin position="547"/>
        <end position="572"/>
    </location>
</feature>
<feature type="transmembrane region" description="Helical" evidence="13">
    <location>
        <begin position="665"/>
        <end position="683"/>
    </location>
</feature>
<sequence length="847" mass="90646">MLHVSWWKTTLIWFAVLLSVLLAVPNLLGERTLSSLPSWWAHRKIELGLDLRGGSHLLLKIERDDVEKDRLESIVGDIATRLRTVNIAYSGLTGTGRKIQLRVNDPAQVQAAVTALQPLTAGSDKPAVKLSQGENGAMTLDITDVDIDSHVSSAIARSIKVIRDRIAQLGVGEPLIRRQGSDRIIVQVPDLADPQRLKNLLGQPAKLSFRLVDQSMSVQNAMDGHPPAGSDIMFSEDDPPVGYLVQRQPVLSNVDFADAVAVANGQNGGGTVSVKLTQEAGHRFAQATASNLGRIIVVVLDDQVISSAALKTVIATGEVDIPGDFAARGAQDLAVMLKSGPLPATLTTAEERTIQPGLGSDTARYGIIACAAAAVFVTALMIGFYRLLGVVATISLVINIIMVVAIMGLLGVALTLPGVAAIVLIIGIGLDALVLIYERVREEEKKTHLLVDALRHGFNKAAATAADANLTVLIVAAILFYASSGSVRGFAATLIVGVFTTFFTSCFVTRSLVDMWISHRKPRTLLVGVRSGIFDNANIRFMGIRRYTFTVSAALSVATLVAFATIGMHLGIDFAGGSIIEVRARQGVADPANIQSRLQDIIPGNVQVDRLPDRLGAVVRVHAQEGGENAEQSAVTLVREELGKDYDFSRVEVVGPAVSGEITRTASFAVLAALIAILVYIWLRFEWQFAVGAIIATLHDVILTLGLFVLTGMEFNMTSIAAILTIVGYSLNDTVVVYDRMRENLKRYSKMPLPILIDASINQTLSRTILTSATTLVALLALYIFGGQVIRSFTFVLLFGVAVGTFSSIYIAAPVLILFKLRPDKFQTGGESNGPAAGDIQSGKPAV</sequence>
<dbReference type="FunFam" id="1.20.1640.10:FF:000024">
    <property type="entry name" value="Multifunctional fusion protein"/>
    <property type="match status" value="1"/>
</dbReference>